<dbReference type="AlphaFoldDB" id="A0A841CSF2"/>
<dbReference type="Pfam" id="PF11695">
    <property type="entry name" value="DUF3291"/>
    <property type="match status" value="1"/>
</dbReference>
<dbReference type="Proteomes" id="UP000547510">
    <property type="component" value="Unassembled WGS sequence"/>
</dbReference>
<comment type="caution">
    <text evidence="2">The sequence shown here is derived from an EMBL/GenBank/DDBJ whole genome shotgun (WGS) entry which is preliminary data.</text>
</comment>
<dbReference type="InterPro" id="IPR021708">
    <property type="entry name" value="DUF3291"/>
</dbReference>
<feature type="domain" description="DUF3291" evidence="1">
    <location>
        <begin position="2"/>
        <end position="39"/>
    </location>
</feature>
<evidence type="ECO:0000259" key="1">
    <source>
        <dbReference type="Pfam" id="PF11695"/>
    </source>
</evidence>
<proteinExistence type="predicted"/>
<evidence type="ECO:0000313" key="2">
    <source>
        <dbReference type="EMBL" id="MBB5958967.1"/>
    </source>
</evidence>
<gene>
    <name evidence="2" type="ORF">FHS29_005576</name>
</gene>
<organism evidence="2 3">
    <name type="scientific">Saccharothrix tamanrassetensis</name>
    <dbReference type="NCBI Taxonomy" id="1051531"/>
    <lineage>
        <taxon>Bacteria</taxon>
        <taxon>Bacillati</taxon>
        <taxon>Actinomycetota</taxon>
        <taxon>Actinomycetes</taxon>
        <taxon>Pseudonocardiales</taxon>
        <taxon>Pseudonocardiaceae</taxon>
        <taxon>Saccharothrix</taxon>
    </lineage>
</organism>
<dbReference type="EMBL" id="JACHJN010000009">
    <property type="protein sequence ID" value="MBB5958967.1"/>
    <property type="molecule type" value="Genomic_DNA"/>
</dbReference>
<name>A0A841CSF2_9PSEU</name>
<protein>
    <recommendedName>
        <fullName evidence="1">DUF3291 domain-containing protein</fullName>
    </recommendedName>
</protein>
<evidence type="ECO:0000313" key="3">
    <source>
        <dbReference type="Proteomes" id="UP000547510"/>
    </source>
</evidence>
<reference evidence="2 3" key="1">
    <citation type="submission" date="2020-08" db="EMBL/GenBank/DDBJ databases">
        <title>Genomic Encyclopedia of Type Strains, Phase III (KMG-III): the genomes of soil and plant-associated and newly described type strains.</title>
        <authorList>
            <person name="Whitman W."/>
        </authorList>
    </citation>
    <scope>NUCLEOTIDE SEQUENCE [LARGE SCALE GENOMIC DNA]</scope>
    <source>
        <strain evidence="2 3">CECT 8640</strain>
    </source>
</reference>
<sequence length="62" mass="6653">MTALWWMPAGHRPAVAEAEDRLAHLREHGPTPFAFTLRETFPSPGALPGDLVAKDLAGCGVD</sequence>
<keyword evidence="3" id="KW-1185">Reference proteome</keyword>
<dbReference type="RefSeq" id="WP_246440881.1">
    <property type="nucleotide sequence ID" value="NZ_JACHJN010000009.1"/>
</dbReference>
<accession>A0A841CSF2</accession>